<dbReference type="EMBL" id="FNRT01000002">
    <property type="protein sequence ID" value="SEC68596.1"/>
    <property type="molecule type" value="Genomic_DNA"/>
</dbReference>
<dbReference type="Proteomes" id="UP000198742">
    <property type="component" value="Unassembled WGS sequence"/>
</dbReference>
<dbReference type="OrthoDB" id="3268468at2"/>
<dbReference type="AlphaFoldDB" id="A0A1H4UIH9"/>
<proteinExistence type="predicted"/>
<gene>
    <name evidence="1" type="ORF">SAMN04489844_2779</name>
</gene>
<dbReference type="Pfam" id="PF11305">
    <property type="entry name" value="DUF3107"/>
    <property type="match status" value="1"/>
</dbReference>
<dbReference type="RefSeq" id="WP_090969628.1">
    <property type="nucleotide sequence ID" value="NZ_FNRT01000002.1"/>
</dbReference>
<evidence type="ECO:0008006" key="3">
    <source>
        <dbReference type="Google" id="ProtNLM"/>
    </source>
</evidence>
<organism evidence="1 2">
    <name type="scientific">Nocardioides exalbidus</name>
    <dbReference type="NCBI Taxonomy" id="402596"/>
    <lineage>
        <taxon>Bacteria</taxon>
        <taxon>Bacillati</taxon>
        <taxon>Actinomycetota</taxon>
        <taxon>Actinomycetes</taxon>
        <taxon>Propionibacteriales</taxon>
        <taxon>Nocardioidaceae</taxon>
        <taxon>Nocardioides</taxon>
    </lineage>
</organism>
<keyword evidence="2" id="KW-1185">Reference proteome</keyword>
<dbReference type="STRING" id="402596.SAMN04489844_2779"/>
<evidence type="ECO:0000313" key="2">
    <source>
        <dbReference type="Proteomes" id="UP000198742"/>
    </source>
</evidence>
<name>A0A1H4UIH9_9ACTN</name>
<dbReference type="InterPro" id="IPR021456">
    <property type="entry name" value="DUF3107"/>
</dbReference>
<reference evidence="2" key="1">
    <citation type="submission" date="2016-10" db="EMBL/GenBank/DDBJ databases">
        <authorList>
            <person name="Varghese N."/>
            <person name="Submissions S."/>
        </authorList>
    </citation>
    <scope>NUCLEOTIDE SEQUENCE [LARGE SCALE GENOMIC DNA]</scope>
    <source>
        <strain evidence="2">DSM 22017</strain>
    </source>
</reference>
<sequence length="72" mass="7644">MEVKIGVQHAQRELVLDTDSTPEDIEKQLGEALASSGVLHLKDTKGRAVVVPADKIAYVELGSPSAATVGFR</sequence>
<protein>
    <recommendedName>
        <fullName evidence="3">ATP-binding protein</fullName>
    </recommendedName>
</protein>
<evidence type="ECO:0000313" key="1">
    <source>
        <dbReference type="EMBL" id="SEC68596.1"/>
    </source>
</evidence>
<accession>A0A1H4UIH9</accession>